<dbReference type="EMBL" id="JBJURJ010000003">
    <property type="protein sequence ID" value="MFM9327678.1"/>
    <property type="molecule type" value="Genomic_DNA"/>
</dbReference>
<keyword evidence="2" id="KW-1185">Reference proteome</keyword>
<gene>
    <name evidence="1" type="ORF">ACI1P1_05105</name>
</gene>
<dbReference type="EC" id="3.-.-.-" evidence="1"/>
<keyword evidence="1" id="KW-0378">Hydrolase</keyword>
<dbReference type="Proteomes" id="UP001631969">
    <property type="component" value="Unassembled WGS sequence"/>
</dbReference>
<name>A0ACC7NSN0_9BACL</name>
<accession>A0ACC7NSN0</accession>
<comment type="caution">
    <text evidence="1">The sequence shown here is derived from an EMBL/GenBank/DDBJ whole genome shotgun (WGS) entry which is preliminary data.</text>
</comment>
<evidence type="ECO:0000313" key="2">
    <source>
        <dbReference type="Proteomes" id="UP001631969"/>
    </source>
</evidence>
<proteinExistence type="predicted"/>
<reference evidence="1" key="1">
    <citation type="submission" date="2024-12" db="EMBL/GenBank/DDBJ databases">
        <authorList>
            <person name="Wu N."/>
        </authorList>
    </citation>
    <scope>NUCLEOTIDE SEQUENCE</scope>
    <source>
        <strain evidence="1">P15</strain>
    </source>
</reference>
<organism evidence="1 2">
    <name type="scientific">Paenibacillus mesotrionivorans</name>
    <dbReference type="NCBI Taxonomy" id="3160968"/>
    <lineage>
        <taxon>Bacteria</taxon>
        <taxon>Bacillati</taxon>
        <taxon>Bacillota</taxon>
        <taxon>Bacilli</taxon>
        <taxon>Bacillales</taxon>
        <taxon>Paenibacillaceae</taxon>
        <taxon>Paenibacillus</taxon>
    </lineage>
</organism>
<protein>
    <submittedName>
        <fullName evidence="1">Polysaccharide deacetylase family protein</fullName>
        <ecNumber evidence="1">3.-.-.-</ecNumber>
    </submittedName>
</protein>
<sequence length="389" mass="44269">MRLVTNRYFITFFLVVVLLATCSVGYSYSQKGARHYEDQIAVLLYHHIDDQAQSGGTITTVLFREQLSHLKQQGFQFITFQQFKRFMEGGEVPDNAVLVTFDDGYSSFYTNAYPVLKQLSVPAVHFIITKDLENPHHSRIPSLSKDQIMEMTGAGDFIEVQTHTNNLHNKQSEKAYLTTRLKMEGKAAEGKTEEDAAYRDRIVADIQTSVDKLKPLQINEIDALAYPFGIYHKQATELVKQAGIRYAFTVQPGILERDMDPYQIPRINAGGPWITPDMLMEKIQSQVMSFDEPLKTLPLRNVMEQVGGSVQKNADNQLELYLGKEKWKLISPTEAVHSDGKKVTFSKPLKTKNKRTCIDYADFQKLYGDFAVYDANTRRFLLKSAIPGE</sequence>
<evidence type="ECO:0000313" key="1">
    <source>
        <dbReference type="EMBL" id="MFM9327678.1"/>
    </source>
</evidence>